<dbReference type="RefSeq" id="WP_209360498.1">
    <property type="nucleotide sequence ID" value="NZ_JAGISH010000004.1"/>
</dbReference>
<dbReference type="PANTHER" id="PTHR10992">
    <property type="entry name" value="METHYLESTERASE FAMILY MEMBER"/>
    <property type="match status" value="1"/>
</dbReference>
<feature type="domain" description="AB hydrolase-1" evidence="1">
    <location>
        <begin position="4"/>
        <end position="232"/>
    </location>
</feature>
<keyword evidence="3" id="KW-1185">Reference proteome</keyword>
<organism evidence="2 3">
    <name type="scientific">Sagittula salina</name>
    <dbReference type="NCBI Taxonomy" id="2820268"/>
    <lineage>
        <taxon>Bacteria</taxon>
        <taxon>Pseudomonadati</taxon>
        <taxon>Pseudomonadota</taxon>
        <taxon>Alphaproteobacteria</taxon>
        <taxon>Rhodobacterales</taxon>
        <taxon>Roseobacteraceae</taxon>
        <taxon>Sagittula</taxon>
    </lineage>
</organism>
<comment type="caution">
    <text evidence="2">The sequence shown here is derived from an EMBL/GenBank/DDBJ whole genome shotgun (WGS) entry which is preliminary data.</text>
</comment>
<dbReference type="InterPro" id="IPR029058">
    <property type="entry name" value="AB_hydrolase_fold"/>
</dbReference>
<dbReference type="SUPFAM" id="SSF53474">
    <property type="entry name" value="alpha/beta-Hydrolases"/>
    <property type="match status" value="1"/>
</dbReference>
<accession>A0A940S3B1</accession>
<dbReference type="GO" id="GO:0080030">
    <property type="term" value="F:methyl indole-3-acetate esterase activity"/>
    <property type="evidence" value="ECO:0007669"/>
    <property type="project" value="TreeGrafter"/>
</dbReference>
<sequence length="242" mass="26539">MAHLLLIHGAAHGAWCWRAVLPALETLGHTAEAIDLPGHGDDTADIEAVTLHEFGQRIAEHLTRPTILVGHSMGGYSITQAAEIAPDNISRLVYLCAYTPWPDLSLAQMRMQADEQPLVPLIRLSPTRRSFTFDLSGGPSGGIGNFYHDCPEDAVAFARANLCPESTEASNTALDLTERSQSLPRSYIVCNEDRAIPPEFQRRMAARFDARDVHALDSSHSPFFSMPDRLAALLDRIAQQDA</sequence>
<reference evidence="2" key="1">
    <citation type="submission" date="2021-03" db="EMBL/GenBank/DDBJ databases">
        <title>Sagittula salina sp. nov. strain M10.9X isolated from the marine waste.</title>
        <authorList>
            <person name="Satari L."/>
            <person name="Molina-Menor E."/>
            <person name="Vidal-Verdu A."/>
            <person name="Pascual J."/>
            <person name="Pereto J."/>
            <person name="Porcar M."/>
        </authorList>
    </citation>
    <scope>NUCLEOTIDE SEQUENCE</scope>
    <source>
        <strain evidence="2">M10.9X</strain>
    </source>
</reference>
<name>A0A940S3B1_9RHOB</name>
<protein>
    <submittedName>
        <fullName evidence="2">Alpha/beta fold hydrolase</fullName>
    </submittedName>
</protein>
<evidence type="ECO:0000313" key="2">
    <source>
        <dbReference type="EMBL" id="MBP0482570.1"/>
    </source>
</evidence>
<dbReference type="Gene3D" id="3.40.50.1820">
    <property type="entry name" value="alpha/beta hydrolase"/>
    <property type="match status" value="1"/>
</dbReference>
<dbReference type="EMBL" id="JAGISH010000004">
    <property type="protein sequence ID" value="MBP0482570.1"/>
    <property type="molecule type" value="Genomic_DNA"/>
</dbReference>
<dbReference type="InterPro" id="IPR045889">
    <property type="entry name" value="MES/HNL"/>
</dbReference>
<evidence type="ECO:0000313" key="3">
    <source>
        <dbReference type="Proteomes" id="UP000675940"/>
    </source>
</evidence>
<dbReference type="InterPro" id="IPR000073">
    <property type="entry name" value="AB_hydrolase_1"/>
</dbReference>
<gene>
    <name evidence="2" type="ORF">J5474_08710</name>
</gene>
<keyword evidence="2" id="KW-0378">Hydrolase</keyword>
<proteinExistence type="predicted"/>
<dbReference type="AlphaFoldDB" id="A0A940S3B1"/>
<dbReference type="Pfam" id="PF12697">
    <property type="entry name" value="Abhydrolase_6"/>
    <property type="match status" value="1"/>
</dbReference>
<dbReference type="Proteomes" id="UP000675940">
    <property type="component" value="Unassembled WGS sequence"/>
</dbReference>
<dbReference type="GO" id="GO:0080032">
    <property type="term" value="F:methyl jasmonate esterase activity"/>
    <property type="evidence" value="ECO:0007669"/>
    <property type="project" value="TreeGrafter"/>
</dbReference>
<evidence type="ECO:0000259" key="1">
    <source>
        <dbReference type="Pfam" id="PF12697"/>
    </source>
</evidence>
<dbReference type="PANTHER" id="PTHR10992:SF1086">
    <property type="entry name" value="AB HYDROLASE-1 DOMAIN-CONTAINING PROTEIN"/>
    <property type="match status" value="1"/>
</dbReference>